<dbReference type="InterPro" id="IPR036770">
    <property type="entry name" value="Ankyrin_rpt-contain_sf"/>
</dbReference>
<dbReference type="PROSITE" id="PS51126">
    <property type="entry name" value="DILUTE"/>
    <property type="match status" value="1"/>
</dbReference>
<feature type="domain" description="Dilute" evidence="3">
    <location>
        <begin position="391"/>
        <end position="706"/>
    </location>
</feature>
<gene>
    <name evidence="4" type="ORF">BGW38_000473</name>
</gene>
<dbReference type="OrthoDB" id="426293at2759"/>
<dbReference type="PRINTS" id="PR01415">
    <property type="entry name" value="ANKYRIN"/>
</dbReference>
<evidence type="ECO:0000313" key="5">
    <source>
        <dbReference type="Proteomes" id="UP000780801"/>
    </source>
</evidence>
<feature type="repeat" description="ANK" evidence="1">
    <location>
        <begin position="158"/>
        <end position="190"/>
    </location>
</feature>
<dbReference type="Pfam" id="PF12796">
    <property type="entry name" value="Ank_2"/>
    <property type="match status" value="1"/>
</dbReference>
<keyword evidence="1" id="KW-0040">ANK repeat</keyword>
<sequence>MSSHSPSKAALARPHLQLEQLGPLDLPPFESDNNDMTSDHDFYPYPEPSCPPPPAELESDSEMAMSMSASSPQLSHERPKRAPADLPARPTSPLSLEFNREQLDDPRDVLARPLPESEQRQRLNKMFSRAASNGDMYRIADMLDHFRDWIDIDSQDEDGTTPLIYAACFGHVEIAFMILEAGAVVDGRDKFGWTALVWATNNKHDSLVRLLLENGASTSMQTKKGHTIVDFLRHDPNDNTKIVEIFQEPRRRYSVSSCGSALRNWSPSMTTDEAEMRSQPEIDRLDEIMAENERRYRMAMESATTMTFDLGGLSRDDDQLSQIEDEGEFDWDRCLPDQMFVFSSKSIAHIVNTTIISMDPSHARTHKPVPASVLFLAARFAHYFSTPDLLDELLGAAFAAIDAVAKSRPDDMNLIAYWISNTTTLIHFLRKDPGLAEASGLFRSKFEGLVQDLIQMLVIDAENRIEEILEHAMLEHDTVVGLGLDDVKFQSDWAFLWRGGSISRGMTTMAGRMEKRASLPMPMLSTIAPRLLKRTSSLRLSKNQSRPSLPHQRVISPRTLTAILSSLLFVLRSHEVHRDMIYHVISQIFYFITWEIFNRMMSNKKLLSRTKALQTRHNLSILEDWIRNNQLPFTLAEQFGPLVQLLQLLQILSMQEDFATWIETLKKLELLNPIQVKRVVNAYRFEVNEPRLPEELTQYVLQVASDTEKMVRRQSLVGTLPPTPTTTISARRLSRPLTMFFDPSSSEYSSTSSTRRNSQCTDSTRSSLSGSEGGVTLAGSRYASTTALGMTSEDMEERPMVQRSRWSFNGASMAFATEMTMGRTSAGQARSRPSISEDQISLLSETKDSRSRLLFSIPENLSVFADGSDRELIPAIPEEMMSTLDTYAY</sequence>
<feature type="compositionally biased region" description="Low complexity" evidence="2">
    <location>
        <begin position="62"/>
        <end position="71"/>
    </location>
</feature>
<feature type="compositionally biased region" description="Low complexity" evidence="2">
    <location>
        <begin position="744"/>
        <end position="758"/>
    </location>
</feature>
<accession>A0A9P6FVM2</accession>
<dbReference type="Proteomes" id="UP000780801">
    <property type="component" value="Unassembled WGS sequence"/>
</dbReference>
<feature type="compositionally biased region" description="Polar residues" evidence="2">
    <location>
        <begin position="759"/>
        <end position="770"/>
    </location>
</feature>
<dbReference type="SMART" id="SM01132">
    <property type="entry name" value="DIL"/>
    <property type="match status" value="1"/>
</dbReference>
<dbReference type="AlphaFoldDB" id="A0A9P6FVM2"/>
<dbReference type="PROSITE" id="PS50088">
    <property type="entry name" value="ANK_REPEAT"/>
    <property type="match status" value="2"/>
</dbReference>
<reference evidence="4" key="1">
    <citation type="journal article" date="2020" name="Fungal Divers.">
        <title>Resolving the Mortierellaceae phylogeny through synthesis of multi-gene phylogenetics and phylogenomics.</title>
        <authorList>
            <person name="Vandepol N."/>
            <person name="Liber J."/>
            <person name="Desiro A."/>
            <person name="Na H."/>
            <person name="Kennedy M."/>
            <person name="Barry K."/>
            <person name="Grigoriev I.V."/>
            <person name="Miller A.N."/>
            <person name="O'Donnell K."/>
            <person name="Stajich J.E."/>
            <person name="Bonito G."/>
        </authorList>
    </citation>
    <scope>NUCLEOTIDE SEQUENCE</scope>
    <source>
        <strain evidence="4">KOD1015</strain>
    </source>
</reference>
<feature type="repeat" description="ANK" evidence="1">
    <location>
        <begin position="191"/>
        <end position="223"/>
    </location>
</feature>
<dbReference type="SUPFAM" id="SSF48403">
    <property type="entry name" value="Ankyrin repeat"/>
    <property type="match status" value="1"/>
</dbReference>
<name>A0A9P6FVM2_9FUNG</name>
<comment type="caution">
    <text evidence="4">The sequence shown here is derived from an EMBL/GenBank/DDBJ whole genome shotgun (WGS) entry which is preliminary data.</text>
</comment>
<dbReference type="InterPro" id="IPR002710">
    <property type="entry name" value="Dilute_dom"/>
</dbReference>
<evidence type="ECO:0000256" key="1">
    <source>
        <dbReference type="PROSITE-ProRule" id="PRU00023"/>
    </source>
</evidence>
<dbReference type="PROSITE" id="PS50297">
    <property type="entry name" value="ANK_REP_REGION"/>
    <property type="match status" value="2"/>
</dbReference>
<dbReference type="InterPro" id="IPR052072">
    <property type="entry name" value="Vascular_dev_regulator"/>
</dbReference>
<evidence type="ECO:0000256" key="2">
    <source>
        <dbReference type="SAM" id="MobiDB-lite"/>
    </source>
</evidence>
<keyword evidence="5" id="KW-1185">Reference proteome</keyword>
<feature type="compositionally biased region" description="Pro residues" evidence="2">
    <location>
        <begin position="45"/>
        <end position="55"/>
    </location>
</feature>
<feature type="region of interest" description="Disordered" evidence="2">
    <location>
        <begin position="744"/>
        <end position="777"/>
    </location>
</feature>
<dbReference type="Gene3D" id="1.25.40.20">
    <property type="entry name" value="Ankyrin repeat-containing domain"/>
    <property type="match status" value="1"/>
</dbReference>
<evidence type="ECO:0000313" key="4">
    <source>
        <dbReference type="EMBL" id="KAF9582229.1"/>
    </source>
</evidence>
<dbReference type="EMBL" id="JAABOA010001129">
    <property type="protein sequence ID" value="KAF9582229.1"/>
    <property type="molecule type" value="Genomic_DNA"/>
</dbReference>
<proteinExistence type="predicted"/>
<dbReference type="InterPro" id="IPR002110">
    <property type="entry name" value="Ankyrin_rpt"/>
</dbReference>
<protein>
    <recommendedName>
        <fullName evidence="3">Dilute domain-containing protein</fullName>
    </recommendedName>
</protein>
<dbReference type="PANTHER" id="PTHR16027">
    <property type="entry name" value="DILUTE DOMAIN-CONTAINING PROTEIN YPR089W"/>
    <property type="match status" value="1"/>
</dbReference>
<organism evidence="4 5">
    <name type="scientific">Lunasporangiospora selenospora</name>
    <dbReference type="NCBI Taxonomy" id="979761"/>
    <lineage>
        <taxon>Eukaryota</taxon>
        <taxon>Fungi</taxon>
        <taxon>Fungi incertae sedis</taxon>
        <taxon>Mucoromycota</taxon>
        <taxon>Mortierellomycotina</taxon>
        <taxon>Mortierellomycetes</taxon>
        <taxon>Mortierellales</taxon>
        <taxon>Mortierellaceae</taxon>
        <taxon>Lunasporangiospora</taxon>
    </lineage>
</organism>
<evidence type="ECO:0000259" key="3">
    <source>
        <dbReference type="PROSITE" id="PS51126"/>
    </source>
</evidence>
<feature type="region of interest" description="Disordered" evidence="2">
    <location>
        <begin position="1"/>
        <end position="93"/>
    </location>
</feature>
<dbReference type="GO" id="GO:0051020">
    <property type="term" value="F:GTPase binding"/>
    <property type="evidence" value="ECO:0007669"/>
    <property type="project" value="TreeGrafter"/>
</dbReference>
<dbReference type="PANTHER" id="PTHR16027:SF6">
    <property type="entry name" value="DILUTE DOMAIN-CONTAINING PROTEIN"/>
    <property type="match status" value="1"/>
</dbReference>
<dbReference type="Pfam" id="PF01843">
    <property type="entry name" value="DIL"/>
    <property type="match status" value="1"/>
</dbReference>
<dbReference type="SMART" id="SM00248">
    <property type="entry name" value="ANK"/>
    <property type="match status" value="2"/>
</dbReference>